<dbReference type="GO" id="GO:0043190">
    <property type="term" value="C:ATP-binding cassette (ABC) transporter complex"/>
    <property type="evidence" value="ECO:0007669"/>
    <property type="project" value="InterPro"/>
</dbReference>
<organism evidence="3 4">
    <name type="scientific">Enterobacillus tribolii</name>
    <dbReference type="NCBI Taxonomy" id="1487935"/>
    <lineage>
        <taxon>Bacteria</taxon>
        <taxon>Pseudomonadati</taxon>
        <taxon>Pseudomonadota</taxon>
        <taxon>Gammaproteobacteria</taxon>
        <taxon>Enterobacterales</taxon>
        <taxon>Hafniaceae</taxon>
        <taxon>Enterobacillus</taxon>
    </lineage>
</organism>
<comment type="caution">
    <text evidence="3">The sequence shown here is derived from an EMBL/GenBank/DDBJ whole genome shotgun (WGS) entry which is preliminary data.</text>
</comment>
<dbReference type="Pfam" id="PF04069">
    <property type="entry name" value="OpuAC"/>
    <property type="match status" value="1"/>
</dbReference>
<accession>A0A370QHH6</accession>
<evidence type="ECO:0000256" key="1">
    <source>
        <dbReference type="SAM" id="SignalP"/>
    </source>
</evidence>
<feature type="signal peptide" evidence="1">
    <location>
        <begin position="1"/>
        <end position="27"/>
    </location>
</feature>
<dbReference type="Gene3D" id="3.40.190.10">
    <property type="entry name" value="Periplasmic binding protein-like II"/>
    <property type="match status" value="1"/>
</dbReference>
<dbReference type="Proteomes" id="UP000254848">
    <property type="component" value="Unassembled WGS sequence"/>
</dbReference>
<dbReference type="InterPro" id="IPR007210">
    <property type="entry name" value="ABC_Gly_betaine_transp_sub-bd"/>
</dbReference>
<dbReference type="EMBL" id="QRAP01000008">
    <property type="protein sequence ID" value="RDK87792.1"/>
    <property type="molecule type" value="Genomic_DNA"/>
</dbReference>
<evidence type="ECO:0000313" key="4">
    <source>
        <dbReference type="Proteomes" id="UP000254848"/>
    </source>
</evidence>
<reference evidence="3 4" key="1">
    <citation type="submission" date="2018-07" db="EMBL/GenBank/DDBJ databases">
        <title>Genomic Encyclopedia of Type Strains, Phase IV (KMG-IV): sequencing the most valuable type-strain genomes for metagenomic binning, comparative biology and taxonomic classification.</title>
        <authorList>
            <person name="Goeker M."/>
        </authorList>
    </citation>
    <scope>NUCLEOTIDE SEQUENCE [LARGE SCALE GENOMIC DNA]</scope>
    <source>
        <strain evidence="3 4">DSM 103736</strain>
    </source>
</reference>
<gene>
    <name evidence="3" type="ORF">C8D90_10860</name>
</gene>
<protein>
    <submittedName>
        <fullName evidence="3">Osmoprotectant transport system substrate-binding protein</fullName>
    </submittedName>
</protein>
<keyword evidence="1" id="KW-0732">Signal</keyword>
<feature type="chain" id="PRO_5016571618" evidence="1">
    <location>
        <begin position="28"/>
        <end position="311"/>
    </location>
</feature>
<name>A0A370QHH6_9GAMM</name>
<evidence type="ECO:0000313" key="3">
    <source>
        <dbReference type="EMBL" id="RDK87792.1"/>
    </source>
</evidence>
<dbReference type="GO" id="GO:0022857">
    <property type="term" value="F:transmembrane transporter activity"/>
    <property type="evidence" value="ECO:0007669"/>
    <property type="project" value="InterPro"/>
</dbReference>
<feature type="domain" description="ABC-type glycine betaine transport system substrate-binding" evidence="2">
    <location>
        <begin position="31"/>
        <end position="304"/>
    </location>
</feature>
<evidence type="ECO:0000259" key="2">
    <source>
        <dbReference type="Pfam" id="PF04069"/>
    </source>
</evidence>
<dbReference type="AlphaFoldDB" id="A0A370QHH6"/>
<dbReference type="SUPFAM" id="SSF53850">
    <property type="entry name" value="Periplasmic binding protein-like II"/>
    <property type="match status" value="1"/>
</dbReference>
<keyword evidence="4" id="KW-1185">Reference proteome</keyword>
<dbReference type="CDD" id="cd13616">
    <property type="entry name" value="PBP2_OsmF"/>
    <property type="match status" value="1"/>
</dbReference>
<dbReference type="FunFam" id="3.40.190.120:FF:000001">
    <property type="entry name" value="Amine ABC transporter substrate-binding protein"/>
    <property type="match status" value="1"/>
</dbReference>
<dbReference type="OrthoDB" id="9781705at2"/>
<dbReference type="Gene3D" id="3.40.190.120">
    <property type="entry name" value="Osmoprotection protein (prox), domain 2"/>
    <property type="match status" value="1"/>
</dbReference>
<sequence length="311" mass="33161">MMKGRYFAGGALLVSVLTAGMAFSAQAEEGVRVGSKIDTEGSLLGNIIVQVLDANGIKTVNKSQLGTTKVLRGAITAGEIDIYPEYTGNGAFFFNDENDTAWKDAQQGYEKVKQLDYQQNKIVWLTPAPANNTWSIAVREDVARDNKLENLADLARWLKDGGKFKLAASAEFIERQDALPAFEKAYGFKLDQDQLLSLAGGDTAVTIKAAAEQTSGVNAAMAYGTDGPVAALGLKTLADPKGVQPIYAPTPIVREAALKAHPNIAALLQPVFASLDGPTLQKLNARIAVEGQDAKKVAAGYLKEKGFIKAE</sequence>
<proteinExistence type="predicted"/>